<proteinExistence type="predicted"/>
<evidence type="ECO:0000313" key="3">
    <source>
        <dbReference type="EMBL" id="SCZ77617.1"/>
    </source>
</evidence>
<keyword evidence="1" id="KW-1133">Transmembrane helix</keyword>
<name>A0A1G5RUN0_9FIRM</name>
<keyword evidence="4" id="KW-1185">Reference proteome</keyword>
<dbReference type="Proteomes" id="UP000199208">
    <property type="component" value="Unassembled WGS sequence"/>
</dbReference>
<protein>
    <submittedName>
        <fullName evidence="3">Multicomponent Na+:H+ antiporter subunit B</fullName>
    </submittedName>
</protein>
<feature type="domain" description="MrpA C-terminal/MbhE" evidence="2">
    <location>
        <begin position="33"/>
        <end position="89"/>
    </location>
</feature>
<dbReference type="EMBL" id="FMWL01000003">
    <property type="protein sequence ID" value="SCZ77617.1"/>
    <property type="molecule type" value="Genomic_DNA"/>
</dbReference>
<gene>
    <name evidence="3" type="ORF">SAMN03080599_00815</name>
</gene>
<dbReference type="OrthoDB" id="9798859at2"/>
<dbReference type="InterPro" id="IPR046806">
    <property type="entry name" value="MrpA_C/MbhE"/>
</dbReference>
<evidence type="ECO:0000259" key="2">
    <source>
        <dbReference type="Pfam" id="PF20501"/>
    </source>
</evidence>
<organism evidence="3 4">
    <name type="scientific">Acidaminobacter hydrogenoformans DSM 2784</name>
    <dbReference type="NCBI Taxonomy" id="1120920"/>
    <lineage>
        <taxon>Bacteria</taxon>
        <taxon>Bacillati</taxon>
        <taxon>Bacillota</taxon>
        <taxon>Clostridia</taxon>
        <taxon>Peptostreptococcales</taxon>
        <taxon>Acidaminobacteraceae</taxon>
        <taxon>Acidaminobacter</taxon>
    </lineage>
</organism>
<accession>A0A1G5RUN0</accession>
<dbReference type="Pfam" id="PF20501">
    <property type="entry name" value="MbhE"/>
    <property type="match status" value="1"/>
</dbReference>
<feature type="transmembrane region" description="Helical" evidence="1">
    <location>
        <begin position="70"/>
        <end position="88"/>
    </location>
</feature>
<keyword evidence="1" id="KW-0812">Transmembrane</keyword>
<dbReference type="RefSeq" id="WP_092589620.1">
    <property type="nucleotide sequence ID" value="NZ_FMWL01000003.1"/>
</dbReference>
<keyword evidence="1" id="KW-0472">Membrane</keyword>
<dbReference type="STRING" id="1120920.SAMN03080599_00815"/>
<sequence length="102" mass="11284">MKRKIAAVLITAFFIIFLLLGLSDFPPFGTANKAVYNEVTARYLEKSIEETGAVNAVAGMILDYRAFDTFIEASVIFTALVLVLMLLLKTEAKEDGHDNTDH</sequence>
<evidence type="ECO:0000256" key="1">
    <source>
        <dbReference type="SAM" id="Phobius"/>
    </source>
</evidence>
<reference evidence="3 4" key="1">
    <citation type="submission" date="2016-10" db="EMBL/GenBank/DDBJ databases">
        <authorList>
            <person name="de Groot N.N."/>
        </authorList>
    </citation>
    <scope>NUCLEOTIDE SEQUENCE [LARGE SCALE GENOMIC DNA]</scope>
    <source>
        <strain evidence="3 4">DSM 2784</strain>
    </source>
</reference>
<dbReference type="AlphaFoldDB" id="A0A1G5RUN0"/>
<evidence type="ECO:0000313" key="4">
    <source>
        <dbReference type="Proteomes" id="UP000199208"/>
    </source>
</evidence>